<dbReference type="Proteomes" id="UP001165960">
    <property type="component" value="Unassembled WGS sequence"/>
</dbReference>
<dbReference type="EMBL" id="QTSX02007115">
    <property type="protein sequence ID" value="KAJ9051328.1"/>
    <property type="molecule type" value="Genomic_DNA"/>
</dbReference>
<keyword evidence="2" id="KW-1185">Reference proteome</keyword>
<proteinExistence type="predicted"/>
<sequence>MQILLIATVSAGFFGDVSFWSRLALDVSDCGSQVAAVESSEFIDARCPPIVDEMDTQYFSTWVVNFYYAAGSLSYRLRWSGKTPLTYEEPCLANEKCYFHIDVSETQEWRTAFNLSLVLGARLNEETKWKTSPDKIHSVAFLGPTIAAIYVNQIMYEISWRSKSTYSILSLFCCGELKKVMLPAFYDNSPVGVLYLNQRSLN</sequence>
<organism evidence="1 2">
    <name type="scientific">Entomophthora muscae</name>
    <dbReference type="NCBI Taxonomy" id="34485"/>
    <lineage>
        <taxon>Eukaryota</taxon>
        <taxon>Fungi</taxon>
        <taxon>Fungi incertae sedis</taxon>
        <taxon>Zoopagomycota</taxon>
        <taxon>Entomophthoromycotina</taxon>
        <taxon>Entomophthoromycetes</taxon>
        <taxon>Entomophthorales</taxon>
        <taxon>Entomophthoraceae</taxon>
        <taxon>Entomophthora</taxon>
    </lineage>
</organism>
<gene>
    <name evidence="1" type="ORF">DSO57_1005616</name>
</gene>
<evidence type="ECO:0000313" key="1">
    <source>
        <dbReference type="EMBL" id="KAJ9051328.1"/>
    </source>
</evidence>
<name>A0ACC2RMK4_9FUNG</name>
<evidence type="ECO:0000313" key="2">
    <source>
        <dbReference type="Proteomes" id="UP001165960"/>
    </source>
</evidence>
<protein>
    <submittedName>
        <fullName evidence="1">Uncharacterized protein</fullName>
    </submittedName>
</protein>
<comment type="caution">
    <text evidence="1">The sequence shown here is derived from an EMBL/GenBank/DDBJ whole genome shotgun (WGS) entry which is preliminary data.</text>
</comment>
<accession>A0ACC2RMK4</accession>
<reference evidence="1" key="1">
    <citation type="submission" date="2022-04" db="EMBL/GenBank/DDBJ databases">
        <title>Genome of the entomopathogenic fungus Entomophthora muscae.</title>
        <authorList>
            <person name="Elya C."/>
            <person name="Lovett B.R."/>
            <person name="Lee E."/>
            <person name="Macias A.M."/>
            <person name="Hajek A.E."/>
            <person name="De Bivort B.L."/>
            <person name="Kasson M.T."/>
            <person name="De Fine Licht H.H."/>
            <person name="Stajich J.E."/>
        </authorList>
    </citation>
    <scope>NUCLEOTIDE SEQUENCE</scope>
    <source>
        <strain evidence="1">Berkeley</strain>
    </source>
</reference>